<organism evidence="1">
    <name type="scientific">Anguilla anguilla</name>
    <name type="common">European freshwater eel</name>
    <name type="synonym">Muraena anguilla</name>
    <dbReference type="NCBI Taxonomy" id="7936"/>
    <lineage>
        <taxon>Eukaryota</taxon>
        <taxon>Metazoa</taxon>
        <taxon>Chordata</taxon>
        <taxon>Craniata</taxon>
        <taxon>Vertebrata</taxon>
        <taxon>Euteleostomi</taxon>
        <taxon>Actinopterygii</taxon>
        <taxon>Neopterygii</taxon>
        <taxon>Teleostei</taxon>
        <taxon>Anguilliformes</taxon>
        <taxon>Anguillidae</taxon>
        <taxon>Anguilla</taxon>
    </lineage>
</organism>
<proteinExistence type="predicted"/>
<reference evidence="1" key="1">
    <citation type="submission" date="2014-11" db="EMBL/GenBank/DDBJ databases">
        <authorList>
            <person name="Amaro Gonzalez C."/>
        </authorList>
    </citation>
    <scope>NUCLEOTIDE SEQUENCE</scope>
</reference>
<reference evidence="1" key="2">
    <citation type="journal article" date="2015" name="Fish Shellfish Immunol.">
        <title>Early steps in the European eel (Anguilla anguilla)-Vibrio vulnificus interaction in the gills: Role of the RtxA13 toxin.</title>
        <authorList>
            <person name="Callol A."/>
            <person name="Pajuelo D."/>
            <person name="Ebbesson L."/>
            <person name="Teles M."/>
            <person name="MacKenzie S."/>
            <person name="Amaro C."/>
        </authorList>
    </citation>
    <scope>NUCLEOTIDE SEQUENCE</scope>
</reference>
<dbReference type="AlphaFoldDB" id="A0A0E9SVE0"/>
<accession>A0A0E9SVE0</accession>
<evidence type="ECO:0000313" key="1">
    <source>
        <dbReference type="EMBL" id="JAH44518.1"/>
    </source>
</evidence>
<protein>
    <submittedName>
        <fullName evidence="1">Uncharacterized protein</fullName>
    </submittedName>
</protein>
<sequence>MPRIKLNPAAAKHMTWASLDDAADRIL</sequence>
<dbReference type="EMBL" id="GBXM01064059">
    <property type="protein sequence ID" value="JAH44518.1"/>
    <property type="molecule type" value="Transcribed_RNA"/>
</dbReference>
<name>A0A0E9SVE0_ANGAN</name>